<keyword evidence="2 6" id="KW-0732">Signal</keyword>
<evidence type="ECO:0000256" key="3">
    <source>
        <dbReference type="ARBA" id="ARBA00022737"/>
    </source>
</evidence>
<gene>
    <name evidence="9" type="primary">LOC111085469</name>
</gene>
<proteinExistence type="predicted"/>
<keyword evidence="5" id="KW-0325">Glycoprotein</keyword>
<evidence type="ECO:0000256" key="2">
    <source>
        <dbReference type="ARBA" id="ARBA00022729"/>
    </source>
</evidence>
<keyword evidence="3" id="KW-0677">Repeat</keyword>
<evidence type="ECO:0000313" key="8">
    <source>
        <dbReference type="Proteomes" id="UP000694941"/>
    </source>
</evidence>
<evidence type="ECO:0000256" key="6">
    <source>
        <dbReference type="SAM" id="SignalP"/>
    </source>
</evidence>
<evidence type="ECO:0000256" key="5">
    <source>
        <dbReference type="ARBA" id="ARBA00023180"/>
    </source>
</evidence>
<keyword evidence="8" id="KW-1185">Reference proteome</keyword>
<evidence type="ECO:0000313" key="9">
    <source>
        <dbReference type="RefSeq" id="XP_022239901.1"/>
    </source>
</evidence>
<dbReference type="PROSITE" id="PS50940">
    <property type="entry name" value="CHIT_BIND_II"/>
    <property type="match status" value="2"/>
</dbReference>
<feature type="signal peptide" evidence="6">
    <location>
        <begin position="1"/>
        <end position="19"/>
    </location>
</feature>
<dbReference type="GeneID" id="111085469"/>
<dbReference type="Proteomes" id="UP000694941">
    <property type="component" value="Unplaced"/>
</dbReference>
<keyword evidence="4" id="KW-1015">Disulfide bond</keyword>
<organism evidence="8 9">
    <name type="scientific">Limulus polyphemus</name>
    <name type="common">Atlantic horseshoe crab</name>
    <dbReference type="NCBI Taxonomy" id="6850"/>
    <lineage>
        <taxon>Eukaryota</taxon>
        <taxon>Metazoa</taxon>
        <taxon>Ecdysozoa</taxon>
        <taxon>Arthropoda</taxon>
        <taxon>Chelicerata</taxon>
        <taxon>Merostomata</taxon>
        <taxon>Xiphosura</taxon>
        <taxon>Limulidae</taxon>
        <taxon>Limulus</taxon>
    </lineage>
</organism>
<dbReference type="RefSeq" id="XP_022239901.1">
    <property type="nucleotide sequence ID" value="XM_022384193.1"/>
</dbReference>
<keyword evidence="1" id="KW-0147">Chitin-binding</keyword>
<dbReference type="PANTHER" id="PTHR23301:SF0">
    <property type="entry name" value="CHITIN-BINDING TYPE-2 DOMAIN-CONTAINING PROTEIN-RELATED"/>
    <property type="match status" value="1"/>
</dbReference>
<feature type="chain" id="PRO_5046297832" evidence="6">
    <location>
        <begin position="20"/>
        <end position="175"/>
    </location>
</feature>
<dbReference type="SMART" id="SM00494">
    <property type="entry name" value="ChtBD2"/>
    <property type="match status" value="2"/>
</dbReference>
<feature type="domain" description="Chitin-binding type-2" evidence="7">
    <location>
        <begin position="111"/>
        <end position="170"/>
    </location>
</feature>
<dbReference type="InterPro" id="IPR051940">
    <property type="entry name" value="Chitin_bind-dev_reg"/>
</dbReference>
<evidence type="ECO:0000256" key="4">
    <source>
        <dbReference type="ARBA" id="ARBA00023157"/>
    </source>
</evidence>
<reference evidence="9" key="1">
    <citation type="submission" date="2025-08" db="UniProtKB">
        <authorList>
            <consortium name="RefSeq"/>
        </authorList>
    </citation>
    <scope>IDENTIFICATION</scope>
    <source>
        <tissue evidence="9">Muscle</tissue>
    </source>
</reference>
<dbReference type="SUPFAM" id="SSF57625">
    <property type="entry name" value="Invertebrate chitin-binding proteins"/>
    <property type="match status" value="2"/>
</dbReference>
<feature type="domain" description="Chitin-binding type-2" evidence="7">
    <location>
        <begin position="35"/>
        <end position="92"/>
    </location>
</feature>
<dbReference type="InterPro" id="IPR002557">
    <property type="entry name" value="Chitin-bd_dom"/>
</dbReference>
<evidence type="ECO:0000259" key="7">
    <source>
        <dbReference type="PROSITE" id="PS50940"/>
    </source>
</evidence>
<dbReference type="PANTHER" id="PTHR23301">
    <property type="entry name" value="CHITIN BINDING PERITROPHIN-A"/>
    <property type="match status" value="1"/>
</dbReference>
<protein>
    <submittedName>
        <fullName evidence="9">Probable endochitinase</fullName>
    </submittedName>
</protein>
<dbReference type="Gene3D" id="2.170.140.10">
    <property type="entry name" value="Chitin binding domain"/>
    <property type="match status" value="2"/>
</dbReference>
<sequence length="175" mass="20451">MKIIYCLLFVGNILVNVQTKDVAPRSSSHQYPDLEFKCENRIGYFADVIRNCKVFYLCTKEGLKYNFVCPPTLVFDEKDSVCKRKENVDCRGPEETNVLKSPSHKYPKQLEFECKKDADPNLYYVDTIRDCRHFHRCVNGKKYEFNCPEGLAFDSSKQACLLKDHVKCDRKEPEE</sequence>
<dbReference type="InterPro" id="IPR036508">
    <property type="entry name" value="Chitin-bd_dom_sf"/>
</dbReference>
<accession>A0ABM1S8E6</accession>
<dbReference type="Pfam" id="PF01607">
    <property type="entry name" value="CBM_14"/>
    <property type="match status" value="2"/>
</dbReference>
<evidence type="ECO:0000256" key="1">
    <source>
        <dbReference type="ARBA" id="ARBA00022669"/>
    </source>
</evidence>
<name>A0ABM1S8E6_LIMPO</name>